<sequence>MAMITPRQITRNLNGHSTEILIQTFADRILVLVTQKGKVGTLVQASIPDTTPLPPAPKSEHQLPQPPVAIQLTPLLGRAPSEHMQTLHALFTAQIATIIWMHESRGSSETARRDVVVGLALDQSGGKDGVGLTDRERDTFQGVMSMIFVVLNDSQKDQVSMD</sequence>
<comment type="caution">
    <text evidence="1">The sequence shown here is derived from an EMBL/GenBank/DDBJ whole genome shotgun (WGS) entry which is preliminary data.</text>
</comment>
<reference evidence="1" key="1">
    <citation type="submission" date="2020-11" db="EMBL/GenBank/DDBJ databases">
        <authorList>
            <consortium name="DOE Joint Genome Institute"/>
            <person name="Ahrendt S."/>
            <person name="Riley R."/>
            <person name="Andreopoulos W."/>
            <person name="Labutti K."/>
            <person name="Pangilinan J."/>
            <person name="Ruiz-Duenas F.J."/>
            <person name="Barrasa J.M."/>
            <person name="Sanchez-Garcia M."/>
            <person name="Camarero S."/>
            <person name="Miyauchi S."/>
            <person name="Serrano A."/>
            <person name="Linde D."/>
            <person name="Babiker R."/>
            <person name="Drula E."/>
            <person name="Ayuso-Fernandez I."/>
            <person name="Pacheco R."/>
            <person name="Padilla G."/>
            <person name="Ferreira P."/>
            <person name="Barriuso J."/>
            <person name="Kellner H."/>
            <person name="Castanera R."/>
            <person name="Alfaro M."/>
            <person name="Ramirez L."/>
            <person name="Pisabarro A.G."/>
            <person name="Kuo A."/>
            <person name="Tritt A."/>
            <person name="Lipzen A."/>
            <person name="He G."/>
            <person name="Yan M."/>
            <person name="Ng V."/>
            <person name="Cullen D."/>
            <person name="Martin F."/>
            <person name="Rosso M.-N."/>
            <person name="Henrissat B."/>
            <person name="Hibbett D."/>
            <person name="Martinez A.T."/>
            <person name="Grigoriev I.V."/>
        </authorList>
    </citation>
    <scope>NUCLEOTIDE SEQUENCE</scope>
    <source>
        <strain evidence="1">CBS 247.69</strain>
    </source>
</reference>
<dbReference type="InterPro" id="IPR053720">
    <property type="entry name" value="Psm_Assembly_Chaperone"/>
</dbReference>
<dbReference type="PANTHER" id="PTHR31051">
    <property type="entry name" value="PROTEASOME ASSEMBLY CHAPERONE 3"/>
    <property type="match status" value="1"/>
</dbReference>
<dbReference type="PANTHER" id="PTHR31051:SF1">
    <property type="entry name" value="PROTEASOME ASSEMBLY CHAPERONE 3"/>
    <property type="match status" value="1"/>
</dbReference>
<gene>
    <name evidence="1" type="ORF">BDZ94DRAFT_1255854</name>
</gene>
<name>A0A9P5Y9V6_9AGAR</name>
<dbReference type="InterPro" id="IPR018788">
    <property type="entry name" value="Proteasome_assmbl_chp_3"/>
</dbReference>
<dbReference type="EMBL" id="MU150252">
    <property type="protein sequence ID" value="KAF9464772.1"/>
    <property type="molecule type" value="Genomic_DNA"/>
</dbReference>
<protein>
    <recommendedName>
        <fullName evidence="3">Proteasome assembly chaperone 3</fullName>
    </recommendedName>
</protein>
<dbReference type="OrthoDB" id="5593278at2759"/>
<keyword evidence="2" id="KW-1185">Reference proteome</keyword>
<evidence type="ECO:0000313" key="1">
    <source>
        <dbReference type="EMBL" id="KAF9464772.1"/>
    </source>
</evidence>
<organism evidence="1 2">
    <name type="scientific">Collybia nuda</name>
    <dbReference type="NCBI Taxonomy" id="64659"/>
    <lineage>
        <taxon>Eukaryota</taxon>
        <taxon>Fungi</taxon>
        <taxon>Dikarya</taxon>
        <taxon>Basidiomycota</taxon>
        <taxon>Agaricomycotina</taxon>
        <taxon>Agaricomycetes</taxon>
        <taxon>Agaricomycetidae</taxon>
        <taxon>Agaricales</taxon>
        <taxon>Tricholomatineae</taxon>
        <taxon>Clitocybaceae</taxon>
        <taxon>Collybia</taxon>
    </lineage>
</organism>
<evidence type="ECO:0000313" key="2">
    <source>
        <dbReference type="Proteomes" id="UP000807353"/>
    </source>
</evidence>
<dbReference type="AlphaFoldDB" id="A0A9P5Y9V6"/>
<proteinExistence type="predicted"/>
<evidence type="ECO:0008006" key="3">
    <source>
        <dbReference type="Google" id="ProtNLM"/>
    </source>
</evidence>
<dbReference type="GO" id="GO:0043248">
    <property type="term" value="P:proteasome assembly"/>
    <property type="evidence" value="ECO:0007669"/>
    <property type="project" value="InterPro"/>
</dbReference>
<accession>A0A9P5Y9V6</accession>
<dbReference type="Gene3D" id="3.30.230.90">
    <property type="match status" value="1"/>
</dbReference>
<dbReference type="Proteomes" id="UP000807353">
    <property type="component" value="Unassembled WGS sequence"/>
</dbReference>